<dbReference type="VEuPathDB" id="FungiDB:ASPFODRAFT_65999"/>
<reference evidence="4" key="1">
    <citation type="journal article" date="2017" name="Genome Biol.">
        <title>Comparative genomics reveals high biological diversity and specific adaptations in the industrially and medically important fungal genus Aspergillus.</title>
        <authorList>
            <person name="de Vries R.P."/>
            <person name="Riley R."/>
            <person name="Wiebenga A."/>
            <person name="Aguilar-Osorio G."/>
            <person name="Amillis S."/>
            <person name="Uchima C.A."/>
            <person name="Anderluh G."/>
            <person name="Asadollahi M."/>
            <person name="Askin M."/>
            <person name="Barry K."/>
            <person name="Battaglia E."/>
            <person name="Bayram O."/>
            <person name="Benocci T."/>
            <person name="Braus-Stromeyer S.A."/>
            <person name="Caldana C."/>
            <person name="Canovas D."/>
            <person name="Cerqueira G.C."/>
            <person name="Chen F."/>
            <person name="Chen W."/>
            <person name="Choi C."/>
            <person name="Clum A."/>
            <person name="Dos Santos R.A."/>
            <person name="Damasio A.R."/>
            <person name="Diallinas G."/>
            <person name="Emri T."/>
            <person name="Fekete E."/>
            <person name="Flipphi M."/>
            <person name="Freyberg S."/>
            <person name="Gallo A."/>
            <person name="Gournas C."/>
            <person name="Habgood R."/>
            <person name="Hainaut M."/>
            <person name="Harispe M.L."/>
            <person name="Henrissat B."/>
            <person name="Hilden K.S."/>
            <person name="Hope R."/>
            <person name="Hossain A."/>
            <person name="Karabika E."/>
            <person name="Karaffa L."/>
            <person name="Karanyi Z."/>
            <person name="Krasevec N."/>
            <person name="Kuo A."/>
            <person name="Kusch H."/>
            <person name="LaButti K."/>
            <person name="Lagendijk E.L."/>
            <person name="Lapidus A."/>
            <person name="Levasseur A."/>
            <person name="Lindquist E."/>
            <person name="Lipzen A."/>
            <person name="Logrieco A.F."/>
            <person name="MacCabe A."/>
            <person name="Maekelae M.R."/>
            <person name="Malavazi I."/>
            <person name="Melin P."/>
            <person name="Meyer V."/>
            <person name="Mielnichuk N."/>
            <person name="Miskei M."/>
            <person name="Molnar A.P."/>
            <person name="Mule G."/>
            <person name="Ngan C.Y."/>
            <person name="Orejas M."/>
            <person name="Orosz E."/>
            <person name="Ouedraogo J.P."/>
            <person name="Overkamp K.M."/>
            <person name="Park H.-S."/>
            <person name="Perrone G."/>
            <person name="Piumi F."/>
            <person name="Punt P.J."/>
            <person name="Ram A.F."/>
            <person name="Ramon A."/>
            <person name="Rauscher S."/>
            <person name="Record E."/>
            <person name="Riano-Pachon D.M."/>
            <person name="Robert V."/>
            <person name="Roehrig J."/>
            <person name="Ruller R."/>
            <person name="Salamov A."/>
            <person name="Salih N.S."/>
            <person name="Samson R.A."/>
            <person name="Sandor E."/>
            <person name="Sanguinetti M."/>
            <person name="Schuetze T."/>
            <person name="Sepcic K."/>
            <person name="Shelest E."/>
            <person name="Sherlock G."/>
            <person name="Sophianopoulou V."/>
            <person name="Squina F.M."/>
            <person name="Sun H."/>
            <person name="Susca A."/>
            <person name="Todd R.B."/>
            <person name="Tsang A."/>
            <person name="Unkles S.E."/>
            <person name="van de Wiele N."/>
            <person name="van Rossen-Uffink D."/>
            <person name="Oliveira J.V."/>
            <person name="Vesth T.C."/>
            <person name="Visser J."/>
            <person name="Yu J.-H."/>
            <person name="Zhou M."/>
            <person name="Andersen M.R."/>
            <person name="Archer D.B."/>
            <person name="Baker S.E."/>
            <person name="Benoit I."/>
            <person name="Brakhage A.A."/>
            <person name="Braus G.H."/>
            <person name="Fischer R."/>
            <person name="Frisvad J.C."/>
            <person name="Goldman G.H."/>
            <person name="Houbraken J."/>
            <person name="Oakley B."/>
            <person name="Pocsi I."/>
            <person name="Scazzocchio C."/>
            <person name="Seiboth B."/>
            <person name="vanKuyk P.A."/>
            <person name="Wortman J."/>
            <person name="Dyer P.S."/>
            <person name="Grigoriev I.V."/>
        </authorList>
    </citation>
    <scope>NUCLEOTIDE SEQUENCE [LARGE SCALE GENOMIC DNA]</scope>
    <source>
        <strain evidence="4">CBS 106.47</strain>
    </source>
</reference>
<evidence type="ECO:0000313" key="3">
    <source>
        <dbReference type="EMBL" id="OJZ79952.1"/>
    </source>
</evidence>
<dbReference type="SUPFAM" id="SSF53474">
    <property type="entry name" value="alpha/beta-Hydrolases"/>
    <property type="match status" value="1"/>
</dbReference>
<proteinExistence type="predicted"/>
<dbReference type="SUPFAM" id="SSF49785">
    <property type="entry name" value="Galactose-binding domain-like"/>
    <property type="match status" value="1"/>
</dbReference>
<dbReference type="EMBL" id="KV878265">
    <property type="protein sequence ID" value="OJZ79952.1"/>
    <property type="molecule type" value="Genomic_DNA"/>
</dbReference>
<evidence type="ECO:0000259" key="2">
    <source>
        <dbReference type="SMART" id="SM00939"/>
    </source>
</evidence>
<dbReference type="Pfam" id="PF02129">
    <property type="entry name" value="Peptidase_S15"/>
    <property type="match status" value="1"/>
</dbReference>
<dbReference type="InterPro" id="IPR013736">
    <property type="entry name" value="Xaa-Pro_dipept_C"/>
</dbReference>
<protein>
    <recommendedName>
        <fullName evidence="2">Xaa-Pro dipeptidyl-peptidase C-terminal domain-containing protein</fullName>
    </recommendedName>
</protein>
<feature type="domain" description="Xaa-Pro dipeptidyl-peptidase C-terminal" evidence="2">
    <location>
        <begin position="296"/>
        <end position="486"/>
    </location>
</feature>
<accession>A0A1M3SZN6</accession>
<dbReference type="InterPro" id="IPR005674">
    <property type="entry name" value="CocE/Ser_esterase"/>
</dbReference>
<dbReference type="AlphaFoldDB" id="A0A1M3SZN6"/>
<dbReference type="Gene3D" id="2.60.120.260">
    <property type="entry name" value="Galactose-binding domain-like"/>
    <property type="match status" value="1"/>
</dbReference>
<dbReference type="SMART" id="SM00939">
    <property type="entry name" value="PepX_C"/>
    <property type="match status" value="1"/>
</dbReference>
<dbReference type="Gene3D" id="3.40.50.1820">
    <property type="entry name" value="alpha/beta hydrolase"/>
    <property type="match status" value="2"/>
</dbReference>
<dbReference type="Proteomes" id="UP000184063">
    <property type="component" value="Unassembled WGS sequence"/>
</dbReference>
<keyword evidence="1" id="KW-0378">Hydrolase</keyword>
<name>A0A1M3SZN6_ASPLC</name>
<dbReference type="InterPro" id="IPR029058">
    <property type="entry name" value="AB_hydrolase_fold"/>
</dbReference>
<gene>
    <name evidence="3" type="ORF">ASPFODRAFT_65999</name>
</gene>
<organism evidence="3 4">
    <name type="scientific">Aspergillus luchuensis (strain CBS 106.47)</name>
    <dbReference type="NCBI Taxonomy" id="1137211"/>
    <lineage>
        <taxon>Eukaryota</taxon>
        <taxon>Fungi</taxon>
        <taxon>Dikarya</taxon>
        <taxon>Ascomycota</taxon>
        <taxon>Pezizomycotina</taxon>
        <taxon>Eurotiomycetes</taxon>
        <taxon>Eurotiomycetidae</taxon>
        <taxon>Eurotiales</taxon>
        <taxon>Aspergillaceae</taxon>
        <taxon>Aspergillus</taxon>
        <taxon>Aspergillus subgen. Circumdati</taxon>
    </lineage>
</organism>
<dbReference type="NCBIfam" id="TIGR00976">
    <property type="entry name" value="CocE_NonD"/>
    <property type="match status" value="1"/>
</dbReference>
<sequence>MRTKRGFISALVDRLATRQLGFSPETCSYTVQAVRIPVSDEPEQFELAADLYLPVLAKDENPAGTILIRCPYDRGLIFALLSARPYAARDYQCLLVSCRGTFGSGGKFDPWRHEEEDRRTIVEWMRKQDWYTGSFATLGGSYLGFVQWALLRNPPPDMVAAVIQCAPHDFSQQLWGTGSPALEWICWDENVARQEETGNFQTLKKLNTPERVRPVWGQIPLAEGVEAHFKGRAPWLDFIRADIPIFLVGGWYDVFAPQTIEQCMRLRERNTKVALLMGPWNHMRVGQDSRVYQQSFEWLEEHLAKRIQGIKKRPVQYFVTGANKWRDVQRWPPPTVSQSYICDTAVVSQVKSHQLERTHQSLHLILGSPTPTIGGNLLLGGGAANDGTLAVRSDVLIFTTEISGKVIVELSHSSDNPNAGLFIRVSEVDANGHQGVSPVILHLNDCAHRFVKGSQISLIIAGGSHPQFAINTGNGVEVHSDGCAIIFPVIIIKSCESHGVDFGYHAVSHHFV</sequence>
<dbReference type="InterPro" id="IPR000383">
    <property type="entry name" value="Xaa-Pro-like_dom"/>
</dbReference>
<evidence type="ECO:0000313" key="4">
    <source>
        <dbReference type="Proteomes" id="UP000184063"/>
    </source>
</evidence>
<dbReference type="GO" id="GO:0008239">
    <property type="term" value="F:dipeptidyl-peptidase activity"/>
    <property type="evidence" value="ECO:0007669"/>
    <property type="project" value="InterPro"/>
</dbReference>
<dbReference type="InterPro" id="IPR008979">
    <property type="entry name" value="Galactose-bd-like_sf"/>
</dbReference>
<evidence type="ECO:0000256" key="1">
    <source>
        <dbReference type="ARBA" id="ARBA00022801"/>
    </source>
</evidence>